<dbReference type="Pfam" id="PF00075">
    <property type="entry name" value="RNase_H"/>
    <property type="match status" value="1"/>
</dbReference>
<keyword evidence="4" id="KW-1185">Reference proteome</keyword>
<accession>A0ABR4MRD2</accession>
<feature type="compositionally biased region" description="Basic and acidic residues" evidence="1">
    <location>
        <begin position="18"/>
        <end position="27"/>
    </location>
</feature>
<dbReference type="Proteomes" id="UP001610728">
    <property type="component" value="Unassembled WGS sequence"/>
</dbReference>
<dbReference type="SUPFAM" id="SSF53098">
    <property type="entry name" value="Ribonuclease H-like"/>
    <property type="match status" value="1"/>
</dbReference>
<dbReference type="InterPro" id="IPR002156">
    <property type="entry name" value="RNaseH_domain"/>
</dbReference>
<dbReference type="Gene3D" id="3.30.420.10">
    <property type="entry name" value="Ribonuclease H-like superfamily/Ribonuclease H"/>
    <property type="match status" value="1"/>
</dbReference>
<dbReference type="CDD" id="cd09276">
    <property type="entry name" value="Rnase_HI_RT_non_LTR"/>
    <property type="match status" value="1"/>
</dbReference>
<name>A0ABR4MRD2_9PEZI</name>
<gene>
    <name evidence="3" type="ORF">HOO65_010163</name>
</gene>
<dbReference type="InterPro" id="IPR036397">
    <property type="entry name" value="RNaseH_sf"/>
</dbReference>
<feature type="region of interest" description="Disordered" evidence="1">
    <location>
        <begin position="245"/>
        <end position="278"/>
    </location>
</feature>
<evidence type="ECO:0000256" key="1">
    <source>
        <dbReference type="SAM" id="MobiDB-lite"/>
    </source>
</evidence>
<dbReference type="EMBL" id="JABSNW010000001">
    <property type="protein sequence ID" value="KAL2890805.1"/>
    <property type="molecule type" value="Genomic_DNA"/>
</dbReference>
<proteinExistence type="predicted"/>
<dbReference type="RefSeq" id="XP_070861985.1">
    <property type="nucleotide sequence ID" value="XM_071006081.1"/>
</dbReference>
<evidence type="ECO:0000313" key="4">
    <source>
        <dbReference type="Proteomes" id="UP001610728"/>
    </source>
</evidence>
<dbReference type="GeneID" id="98114409"/>
<dbReference type="PROSITE" id="PS50879">
    <property type="entry name" value="RNASE_H_1"/>
    <property type="match status" value="1"/>
</dbReference>
<protein>
    <submittedName>
        <fullName evidence="3">Double-stranded RNA/RNA-DNA hybrid binding protein</fullName>
    </submittedName>
</protein>
<dbReference type="InterPro" id="IPR012337">
    <property type="entry name" value="RNaseH-like_sf"/>
</dbReference>
<sequence>MTLKPTVAGPSMPPRKWLSKEKEAEKHREEVDMATVGTLIAYSDGSKDAKGNTGAGWVTTMDGTTLETGHSALGKWVEVADAEAYGACEAAKRAVMHTDAEEIWICLDNQGVVDRLRNPQKRNSTSQDIIDRTKRILNTWKNRKDRRRVQVLWVPGHVGLEGNEQADAQAKLGCLGHVREPRVSLAGAKRWRRNQLREETFHAAPRFERRATKEWTERNWGTSWQPGRDMETLTSTMTVSITNAHANASTASSRKNEDTCGRARLYQGRGVRGSRTSY</sequence>
<reference evidence="3 4" key="1">
    <citation type="submission" date="2020-05" db="EMBL/GenBank/DDBJ databases">
        <title>Ceratocystis lukuohia genome.</title>
        <authorList>
            <person name="Harrington T.C."/>
            <person name="Kim K."/>
            <person name="Mayers C.G."/>
        </authorList>
    </citation>
    <scope>NUCLEOTIDE SEQUENCE [LARGE SCALE GENOMIC DNA]</scope>
    <source>
        <strain evidence="3 4">C4212</strain>
    </source>
</reference>
<evidence type="ECO:0000259" key="2">
    <source>
        <dbReference type="PROSITE" id="PS50879"/>
    </source>
</evidence>
<feature type="region of interest" description="Disordered" evidence="1">
    <location>
        <begin position="1"/>
        <end position="27"/>
    </location>
</feature>
<comment type="caution">
    <text evidence="3">The sequence shown here is derived from an EMBL/GenBank/DDBJ whole genome shotgun (WGS) entry which is preliminary data.</text>
</comment>
<evidence type="ECO:0000313" key="3">
    <source>
        <dbReference type="EMBL" id="KAL2890805.1"/>
    </source>
</evidence>
<organism evidence="3 4">
    <name type="scientific">Ceratocystis lukuohia</name>
    <dbReference type="NCBI Taxonomy" id="2019550"/>
    <lineage>
        <taxon>Eukaryota</taxon>
        <taxon>Fungi</taxon>
        <taxon>Dikarya</taxon>
        <taxon>Ascomycota</taxon>
        <taxon>Pezizomycotina</taxon>
        <taxon>Sordariomycetes</taxon>
        <taxon>Hypocreomycetidae</taxon>
        <taxon>Microascales</taxon>
        <taxon>Ceratocystidaceae</taxon>
        <taxon>Ceratocystis</taxon>
    </lineage>
</organism>
<feature type="domain" description="RNase H type-1" evidence="2">
    <location>
        <begin position="35"/>
        <end position="175"/>
    </location>
</feature>